<evidence type="ECO:0000313" key="1">
    <source>
        <dbReference type="EMBL" id="CAD9685384.1"/>
    </source>
</evidence>
<accession>A0A7S2WFQ5</accession>
<name>A0A7S2WFQ5_9STRA</name>
<dbReference type="AlphaFoldDB" id="A0A7S2WFQ5"/>
<dbReference type="EMBL" id="HBHK01013982">
    <property type="protein sequence ID" value="CAD9685384.1"/>
    <property type="molecule type" value="Transcribed_RNA"/>
</dbReference>
<reference evidence="1" key="1">
    <citation type="submission" date="2021-01" db="EMBL/GenBank/DDBJ databases">
        <authorList>
            <person name="Corre E."/>
            <person name="Pelletier E."/>
            <person name="Niang G."/>
            <person name="Scheremetjew M."/>
            <person name="Finn R."/>
            <person name="Kale V."/>
            <person name="Holt S."/>
            <person name="Cochrane G."/>
            <person name="Meng A."/>
            <person name="Brown T."/>
            <person name="Cohen L."/>
        </authorList>
    </citation>
    <scope>NUCLEOTIDE SEQUENCE</scope>
    <source>
        <strain evidence="1">NY070348D</strain>
    </source>
</reference>
<protein>
    <submittedName>
        <fullName evidence="1">Uncharacterized protein</fullName>
    </submittedName>
</protein>
<sequence length="258" mass="29527">MAFSKMKDLASPHKKIKPNSFEAVKDLVGVSGFTSYDVFMHFVTYGFSNGTSFCDASKIVGKECYLAWLSTRRKTSVFPPDVFRRTVIAHLTGTKKRKPFPKEVEESLLKTVRLRRVWPCFQGVFDNKGNPVTFGHVGFRPRGYHENIQAVPEPLFKSISVPVFNDRGELHEPIRELSIFSEDMDYDLHEMTFDGEEAGDFGFDMPEMYFTPHQEEPVDNEKARRSLQSAGLEIAPSCIPRDEMTMMSFFFDLPRANP</sequence>
<organism evidence="1">
    <name type="scientific">Mucochytrium quahogii</name>
    <dbReference type="NCBI Taxonomy" id="96639"/>
    <lineage>
        <taxon>Eukaryota</taxon>
        <taxon>Sar</taxon>
        <taxon>Stramenopiles</taxon>
        <taxon>Bigyra</taxon>
        <taxon>Labyrinthulomycetes</taxon>
        <taxon>Thraustochytrida</taxon>
        <taxon>Thraustochytriidae</taxon>
        <taxon>Mucochytrium</taxon>
    </lineage>
</organism>
<gene>
    <name evidence="1" type="ORF">QSP1433_LOCUS8781</name>
</gene>
<proteinExistence type="predicted"/>